<keyword evidence="3" id="KW-1185">Reference proteome</keyword>
<dbReference type="STRING" id="36842.SAMN02194393_00555"/>
<proteinExistence type="predicted"/>
<reference evidence="2 3" key="1">
    <citation type="submission" date="2017-02" db="EMBL/GenBank/DDBJ databases">
        <authorList>
            <person name="Peterson S.W."/>
        </authorList>
    </citation>
    <scope>NUCLEOTIDE SEQUENCE [LARGE SCALE GENOMIC DNA]</scope>
    <source>
        <strain evidence="2 3">M1</strain>
    </source>
</reference>
<accession>A0A1T5IMW5</accession>
<organism evidence="2 3">
    <name type="scientific">Maledivibacter halophilus</name>
    <dbReference type="NCBI Taxonomy" id="36842"/>
    <lineage>
        <taxon>Bacteria</taxon>
        <taxon>Bacillati</taxon>
        <taxon>Bacillota</taxon>
        <taxon>Clostridia</taxon>
        <taxon>Peptostreptococcales</taxon>
        <taxon>Caminicellaceae</taxon>
        <taxon>Maledivibacter</taxon>
    </lineage>
</organism>
<dbReference type="EMBL" id="FUZT01000001">
    <property type="protein sequence ID" value="SKC40497.1"/>
    <property type="molecule type" value="Genomic_DNA"/>
</dbReference>
<name>A0A1T5IMW5_9FIRM</name>
<feature type="signal peptide" evidence="1">
    <location>
        <begin position="1"/>
        <end position="25"/>
    </location>
</feature>
<evidence type="ECO:0000313" key="3">
    <source>
        <dbReference type="Proteomes" id="UP000190285"/>
    </source>
</evidence>
<feature type="chain" id="PRO_5012820891" evidence="1">
    <location>
        <begin position="26"/>
        <end position="224"/>
    </location>
</feature>
<dbReference type="AlphaFoldDB" id="A0A1T5IMW5"/>
<evidence type="ECO:0000256" key="1">
    <source>
        <dbReference type="SAM" id="SignalP"/>
    </source>
</evidence>
<gene>
    <name evidence="2" type="ORF">SAMN02194393_00555</name>
</gene>
<protein>
    <submittedName>
        <fullName evidence="2">Uncharacterized protein</fullName>
    </submittedName>
</protein>
<dbReference type="Proteomes" id="UP000190285">
    <property type="component" value="Unassembled WGS sequence"/>
</dbReference>
<sequence length="224" mass="25165">MKKSLFATLILCMIFISMIGGSAFADNDTKLVLDMGILQIETNYDVHNTIVSYEESCNKVVAIIRDRETFKIIDKYEQLVIEDPLTQEINILRSGYLTVPLRREYNPTSSNTTTITALIETKLYKETILGQVVYTLIDVNDYDHYLSGSKPFELENKYTSIQKQTSSYCDLNITGTMKATKQQATSAGLSFEFLDGLGFGMSGESTSPWHARLAYNGSVRITVD</sequence>
<keyword evidence="1" id="KW-0732">Signal</keyword>
<evidence type="ECO:0000313" key="2">
    <source>
        <dbReference type="EMBL" id="SKC40497.1"/>
    </source>
</evidence>